<evidence type="ECO:0000313" key="4">
    <source>
        <dbReference type="Proteomes" id="UP001290894"/>
    </source>
</evidence>
<reference evidence="3 4" key="1">
    <citation type="submission" date="2023-12" db="EMBL/GenBank/DDBJ databases">
        <title>'Antibacterial potential of Stenotrophomonas maltophilia cystic fibrosis isolates' (manuscript under preparation).</title>
        <authorList>
            <person name="Crisan C.V."/>
            <person name="Pettis M."/>
            <person name="Goldberg J.B."/>
        </authorList>
    </citation>
    <scope>NUCLEOTIDE SEQUENCE [LARGE SCALE GENOMIC DNA]</scope>
    <source>
        <strain evidence="3 4">CCV155</strain>
    </source>
</reference>
<comment type="caution">
    <text evidence="3">The sequence shown here is derived from an EMBL/GenBank/DDBJ whole genome shotgun (WGS) entry which is preliminary data.</text>
</comment>
<accession>A0ABU5MGI9</accession>
<feature type="domain" description="EamA" evidence="2">
    <location>
        <begin position="4"/>
        <end position="62"/>
    </location>
</feature>
<dbReference type="SUPFAM" id="SSF103481">
    <property type="entry name" value="Multidrug resistance efflux transporter EmrE"/>
    <property type="match status" value="1"/>
</dbReference>
<dbReference type="Pfam" id="PF00892">
    <property type="entry name" value="EamA"/>
    <property type="match status" value="1"/>
</dbReference>
<proteinExistence type="predicted"/>
<evidence type="ECO:0000259" key="2">
    <source>
        <dbReference type="Pfam" id="PF00892"/>
    </source>
</evidence>
<dbReference type="InterPro" id="IPR000620">
    <property type="entry name" value="EamA_dom"/>
</dbReference>
<keyword evidence="4" id="KW-1185">Reference proteome</keyword>
<dbReference type="RefSeq" id="WP_232017591.1">
    <property type="nucleotide sequence ID" value="NZ_CP195746.1"/>
</dbReference>
<sequence>MNNLTAVGCFGFAAVCASILAPLSWMTGLSRLGAARVSGFFSLVPIVTTALAVLLLGESLSGWGAGWQPAGGVGCGTC</sequence>
<keyword evidence="1" id="KW-0812">Transmembrane</keyword>
<dbReference type="InterPro" id="IPR037185">
    <property type="entry name" value="EmrE-like"/>
</dbReference>
<keyword evidence="1" id="KW-0472">Membrane</keyword>
<name>A0ABU5MGI9_9GAMM</name>
<gene>
    <name evidence="3" type="ORF">U5F72_08600</name>
</gene>
<feature type="transmembrane region" description="Helical" evidence="1">
    <location>
        <begin position="33"/>
        <end position="56"/>
    </location>
</feature>
<evidence type="ECO:0000256" key="1">
    <source>
        <dbReference type="SAM" id="Phobius"/>
    </source>
</evidence>
<dbReference type="EMBL" id="JAXUAC010000012">
    <property type="protein sequence ID" value="MDZ7511870.1"/>
    <property type="molecule type" value="Genomic_DNA"/>
</dbReference>
<evidence type="ECO:0000313" key="3">
    <source>
        <dbReference type="EMBL" id="MDZ7511870.1"/>
    </source>
</evidence>
<organism evidence="3 4">
    <name type="scientific">Stenotrophomonas muris</name>
    <dbReference type="NCBI Taxonomy" id="2963283"/>
    <lineage>
        <taxon>Bacteria</taxon>
        <taxon>Pseudomonadati</taxon>
        <taxon>Pseudomonadota</taxon>
        <taxon>Gammaproteobacteria</taxon>
        <taxon>Lysobacterales</taxon>
        <taxon>Lysobacteraceae</taxon>
        <taxon>Stenotrophomonas</taxon>
    </lineage>
</organism>
<dbReference type="Proteomes" id="UP001290894">
    <property type="component" value="Unassembled WGS sequence"/>
</dbReference>
<protein>
    <submittedName>
        <fullName evidence="3">EamA family transporter</fullName>
    </submittedName>
</protein>
<keyword evidence="1" id="KW-1133">Transmembrane helix</keyword>